<dbReference type="Gene3D" id="3.90.226.10">
    <property type="entry name" value="2-enoyl-CoA Hydratase, Chain A, domain 1"/>
    <property type="match status" value="1"/>
</dbReference>
<evidence type="ECO:0000313" key="3">
    <source>
        <dbReference type="EMBL" id="ABG63331.1"/>
    </source>
</evidence>
<dbReference type="eggNOG" id="COG1024">
    <property type="taxonomic scope" value="Bacteria"/>
</dbReference>
<dbReference type="SUPFAM" id="SSF52096">
    <property type="entry name" value="ClpP/crotonase"/>
    <property type="match status" value="1"/>
</dbReference>
<dbReference type="PANTHER" id="PTHR11941">
    <property type="entry name" value="ENOYL-COA HYDRATASE-RELATED"/>
    <property type="match status" value="1"/>
</dbReference>
<dbReference type="Pfam" id="PF00378">
    <property type="entry name" value="ECH_1"/>
    <property type="match status" value="1"/>
</dbReference>
<dbReference type="CDD" id="cd06558">
    <property type="entry name" value="crotonase-like"/>
    <property type="match status" value="1"/>
</dbReference>
<evidence type="ECO:0000256" key="2">
    <source>
        <dbReference type="RuleBase" id="RU003707"/>
    </source>
</evidence>
<comment type="similarity">
    <text evidence="1 2">Belongs to the enoyl-CoA hydratase/isomerase family.</text>
</comment>
<keyword evidence="3" id="KW-0413">Isomerase</keyword>
<reference evidence="3" key="1">
    <citation type="submission" date="2006-06" db="EMBL/GenBank/DDBJ databases">
        <title>Complete sequence of chromosome of Chelativorans sp. BNC1.</title>
        <authorList>
            <consortium name="US DOE Joint Genome Institute"/>
            <person name="Copeland A."/>
            <person name="Lucas S."/>
            <person name="Lapidus A."/>
            <person name="Barry K."/>
            <person name="Detter J.C."/>
            <person name="Glavina del Rio T."/>
            <person name="Hammon N."/>
            <person name="Israni S."/>
            <person name="Dalin E."/>
            <person name="Tice H."/>
            <person name="Pitluck S."/>
            <person name="Chertkov O."/>
            <person name="Brettin T."/>
            <person name="Bruce D."/>
            <person name="Han C."/>
            <person name="Tapia R."/>
            <person name="Gilna P."/>
            <person name="Schmutz J."/>
            <person name="Larimer F."/>
            <person name="Land M."/>
            <person name="Hauser L."/>
            <person name="Kyrpides N."/>
            <person name="Mikhailova N."/>
            <person name="Richardson P."/>
        </authorList>
    </citation>
    <scope>NUCLEOTIDE SEQUENCE</scope>
    <source>
        <strain evidence="3">BNC1</strain>
    </source>
</reference>
<dbReference type="EMBL" id="CP000390">
    <property type="protein sequence ID" value="ABG63331.1"/>
    <property type="molecule type" value="Genomic_DNA"/>
</dbReference>
<dbReference type="KEGG" id="mes:Meso_1938"/>
<evidence type="ECO:0000256" key="1">
    <source>
        <dbReference type="ARBA" id="ARBA00005254"/>
    </source>
</evidence>
<sequence>MSYELIKVDVQAGIGYLTWNRPRVHNAISPEVMTETMDALSVLGERDDVRVIILSGEGKSFSSGCDISVKADRGTEGIDEWRIRYQKSLQFMLSFWRCPKPIIASIHGYCLAGGFEASLACDISVAAESARFGMPEAKMGSPSILLMLPWLAGPKMAKEILICAEDTFSAARAKEAGIVNHVVPDEERESFVREIANHIVGSSPVAVAYFKRAINQTFEIMGLMPALEANVEAAASMKGIVDKDRDEFLLIRKEQGLKAAVAWRAQRVGAQ</sequence>
<dbReference type="GO" id="GO:0006635">
    <property type="term" value="P:fatty acid beta-oxidation"/>
    <property type="evidence" value="ECO:0007669"/>
    <property type="project" value="TreeGrafter"/>
</dbReference>
<dbReference type="InterPro" id="IPR001753">
    <property type="entry name" value="Enoyl-CoA_hydra/iso"/>
</dbReference>
<accession>Q11GZ4</accession>
<dbReference type="STRING" id="266779.Meso_1938"/>
<dbReference type="OrthoDB" id="9795613at2"/>
<protein>
    <submittedName>
        <fullName evidence="3">Enoyl-CoA hydratase/isomerase</fullName>
    </submittedName>
</protein>
<gene>
    <name evidence="3" type="ordered locus">Meso_1938</name>
</gene>
<dbReference type="PROSITE" id="PS00166">
    <property type="entry name" value="ENOYL_COA_HYDRATASE"/>
    <property type="match status" value="1"/>
</dbReference>
<dbReference type="InterPro" id="IPR029045">
    <property type="entry name" value="ClpP/crotonase-like_dom_sf"/>
</dbReference>
<dbReference type="InterPro" id="IPR018376">
    <property type="entry name" value="Enoyl-CoA_hyd/isom_CS"/>
</dbReference>
<dbReference type="HOGENOM" id="CLU_009834_7_3_5"/>
<name>Q11GZ4_CHESB</name>
<dbReference type="PANTHER" id="PTHR11941:SF54">
    <property type="entry name" value="ENOYL-COA HYDRATASE, MITOCHONDRIAL"/>
    <property type="match status" value="1"/>
</dbReference>
<organism evidence="3">
    <name type="scientific">Chelativorans sp. (strain BNC1)</name>
    <dbReference type="NCBI Taxonomy" id="266779"/>
    <lineage>
        <taxon>Bacteria</taxon>
        <taxon>Pseudomonadati</taxon>
        <taxon>Pseudomonadota</taxon>
        <taxon>Alphaproteobacteria</taxon>
        <taxon>Hyphomicrobiales</taxon>
        <taxon>Phyllobacteriaceae</taxon>
        <taxon>Chelativorans</taxon>
    </lineage>
</organism>
<proteinExistence type="inferred from homology"/>
<dbReference type="AlphaFoldDB" id="Q11GZ4"/>
<dbReference type="GO" id="GO:0016853">
    <property type="term" value="F:isomerase activity"/>
    <property type="evidence" value="ECO:0007669"/>
    <property type="project" value="UniProtKB-KW"/>
</dbReference>